<dbReference type="AlphaFoldDB" id="A0AAV4WRB6"/>
<dbReference type="Proteomes" id="UP001054945">
    <property type="component" value="Unassembled WGS sequence"/>
</dbReference>
<keyword evidence="2" id="KW-1185">Reference proteome</keyword>
<reference evidence="1 2" key="1">
    <citation type="submission" date="2021-06" db="EMBL/GenBank/DDBJ databases">
        <title>Caerostris extrusa draft genome.</title>
        <authorList>
            <person name="Kono N."/>
            <person name="Arakawa K."/>
        </authorList>
    </citation>
    <scope>NUCLEOTIDE SEQUENCE [LARGE SCALE GENOMIC DNA]</scope>
</reference>
<accession>A0AAV4WRB6</accession>
<evidence type="ECO:0000313" key="2">
    <source>
        <dbReference type="Proteomes" id="UP001054945"/>
    </source>
</evidence>
<organism evidence="1 2">
    <name type="scientific">Caerostris extrusa</name>
    <name type="common">Bark spider</name>
    <name type="synonym">Caerostris bankana</name>
    <dbReference type="NCBI Taxonomy" id="172846"/>
    <lineage>
        <taxon>Eukaryota</taxon>
        <taxon>Metazoa</taxon>
        <taxon>Ecdysozoa</taxon>
        <taxon>Arthropoda</taxon>
        <taxon>Chelicerata</taxon>
        <taxon>Arachnida</taxon>
        <taxon>Araneae</taxon>
        <taxon>Araneomorphae</taxon>
        <taxon>Entelegynae</taxon>
        <taxon>Araneoidea</taxon>
        <taxon>Araneidae</taxon>
        <taxon>Caerostris</taxon>
    </lineage>
</organism>
<comment type="caution">
    <text evidence="1">The sequence shown here is derived from an EMBL/GenBank/DDBJ whole genome shotgun (WGS) entry which is preliminary data.</text>
</comment>
<protein>
    <submittedName>
        <fullName evidence="1">Uncharacterized protein</fullName>
    </submittedName>
</protein>
<name>A0AAV4WRB6_CAEEX</name>
<gene>
    <name evidence="1" type="ORF">CEXT_249951</name>
</gene>
<dbReference type="EMBL" id="BPLR01016653">
    <property type="protein sequence ID" value="GIY85387.1"/>
    <property type="molecule type" value="Genomic_DNA"/>
</dbReference>
<sequence length="170" mass="19590">MAKQHIATDVFSYTIDNFSALQDPINIPGFTLFTGHPRSCTVEKCQDLFMITFWLLAPTHCKIHFWDMASHHVLSRVVNLTDANQIYHIFVSTHEESLKLANICGDKLIVQIEFHTDTSGRSNESARLIDILFKLNDYTNLFIKSRNENERKRLFEEDNWANDGLDGVNS</sequence>
<proteinExistence type="predicted"/>
<evidence type="ECO:0000313" key="1">
    <source>
        <dbReference type="EMBL" id="GIY85387.1"/>
    </source>
</evidence>